<proteinExistence type="predicted"/>
<evidence type="ECO:0000313" key="1">
    <source>
        <dbReference type="EMBL" id="GFJ82222.1"/>
    </source>
</evidence>
<dbReference type="Proteomes" id="UP000482800">
    <property type="component" value="Unassembled WGS sequence"/>
</dbReference>
<gene>
    <name evidence="1" type="ORF">Phou_064020</name>
</gene>
<protein>
    <submittedName>
        <fullName evidence="1">Uncharacterized protein</fullName>
    </submittedName>
</protein>
<accession>A0A6V8KAG6</accession>
<evidence type="ECO:0000313" key="2">
    <source>
        <dbReference type="Proteomes" id="UP000482800"/>
    </source>
</evidence>
<reference evidence="1 2" key="1">
    <citation type="submission" date="2020-03" db="EMBL/GenBank/DDBJ databases">
        <title>Whole genome shotgun sequence of Phytohabitans houttuyneae NBRC 108639.</title>
        <authorList>
            <person name="Komaki H."/>
            <person name="Tamura T."/>
        </authorList>
    </citation>
    <scope>NUCLEOTIDE SEQUENCE [LARGE SCALE GENOMIC DNA]</scope>
    <source>
        <strain evidence="1 2">NBRC 108639</strain>
    </source>
</reference>
<dbReference type="RefSeq" id="WP_173062441.1">
    <property type="nucleotide sequence ID" value="NZ_BAABGO010000016.1"/>
</dbReference>
<name>A0A6V8KAG6_9ACTN</name>
<sequence>MTLEKESQDACASALRRYGFAPRRRGLLLQARDVKSVTGWLGLNLATWGLPAKIQINPVVGVRHVALEKALVDLAGWKAPVACVSKPLGYLMPQNTFMQWDFLADGDLGAVAEDLATSVVGYGQPFIDKWASWETFSTEIGEAGLLLDNQRWFVLPLVAAINGERQRAESLIGQELARVGDAPDAYSQAYREFAQGFATRGL</sequence>
<comment type="caution">
    <text evidence="1">The sequence shown here is derived from an EMBL/GenBank/DDBJ whole genome shotgun (WGS) entry which is preliminary data.</text>
</comment>
<dbReference type="EMBL" id="BLPF01000002">
    <property type="protein sequence ID" value="GFJ82222.1"/>
    <property type="molecule type" value="Genomic_DNA"/>
</dbReference>
<organism evidence="1 2">
    <name type="scientific">Phytohabitans houttuyneae</name>
    <dbReference type="NCBI Taxonomy" id="1076126"/>
    <lineage>
        <taxon>Bacteria</taxon>
        <taxon>Bacillati</taxon>
        <taxon>Actinomycetota</taxon>
        <taxon>Actinomycetes</taxon>
        <taxon>Micromonosporales</taxon>
        <taxon>Micromonosporaceae</taxon>
    </lineage>
</organism>
<reference evidence="1 2" key="2">
    <citation type="submission" date="2020-03" db="EMBL/GenBank/DDBJ databases">
        <authorList>
            <person name="Ichikawa N."/>
            <person name="Kimura A."/>
            <person name="Kitahashi Y."/>
            <person name="Uohara A."/>
        </authorList>
    </citation>
    <scope>NUCLEOTIDE SEQUENCE [LARGE SCALE GENOMIC DNA]</scope>
    <source>
        <strain evidence="1 2">NBRC 108639</strain>
    </source>
</reference>
<keyword evidence="2" id="KW-1185">Reference proteome</keyword>
<dbReference type="AlphaFoldDB" id="A0A6V8KAG6"/>